<reference evidence="3 4" key="1">
    <citation type="journal article" date="2020" name="Int. J. Syst. Evol. Microbiol.">
        <title>Novel acetic acid bacteria from cider fermentations: Acetobacter conturbans sp. nov. and Acetobacter fallax sp. nov.</title>
        <authorList>
            <person name="Sombolestani A.S."/>
            <person name="Cleenwerck I."/>
            <person name="Cnockaert M."/>
            <person name="Borremans W."/>
            <person name="Wieme A.D."/>
            <person name="De Vuyst L."/>
            <person name="Vandamme P."/>
        </authorList>
    </citation>
    <scope>NUCLEOTIDE SEQUENCE [LARGE SCALE GENOMIC DNA]</scope>
    <source>
        <strain evidence="3 4">LMG 1637</strain>
    </source>
</reference>
<dbReference type="Proteomes" id="UP000615326">
    <property type="component" value="Unassembled WGS sequence"/>
</dbReference>
<evidence type="ECO:0000313" key="3">
    <source>
        <dbReference type="EMBL" id="NHO34218.1"/>
    </source>
</evidence>
<keyword evidence="1" id="KW-0680">Restriction system</keyword>
<dbReference type="SUPFAM" id="SSF116734">
    <property type="entry name" value="DNA methylase specificity domain"/>
    <property type="match status" value="1"/>
</dbReference>
<comment type="caution">
    <text evidence="3">The sequence shown here is derived from an EMBL/GenBank/DDBJ whole genome shotgun (WGS) entry which is preliminary data.</text>
</comment>
<proteinExistence type="predicted"/>
<evidence type="ECO:0008006" key="5">
    <source>
        <dbReference type="Google" id="ProtNLM"/>
    </source>
</evidence>
<gene>
    <name evidence="3" type="ORF">GOB84_17095</name>
</gene>
<keyword evidence="4" id="KW-1185">Reference proteome</keyword>
<evidence type="ECO:0000256" key="1">
    <source>
        <dbReference type="ARBA" id="ARBA00022747"/>
    </source>
</evidence>
<sequence length="114" mass="12389">MMLPKGWVETTLGHIAAFNPKHKSDLLPESNVSFVPMSAIDEHSGKIVESASRKYKEVSKGYTHFSDGDVIFAKITPCMENGKAAIAQDLVNGLACGSTEFFVFRPEGIEASLL</sequence>
<dbReference type="InterPro" id="IPR044946">
    <property type="entry name" value="Restrct_endonuc_typeI_TRD_sf"/>
</dbReference>
<organism evidence="3 4">
    <name type="scientific">Acetobacter fallax</name>
    <dbReference type="NCBI Taxonomy" id="1737473"/>
    <lineage>
        <taxon>Bacteria</taxon>
        <taxon>Pseudomonadati</taxon>
        <taxon>Pseudomonadota</taxon>
        <taxon>Alphaproteobacteria</taxon>
        <taxon>Acetobacterales</taxon>
        <taxon>Acetobacteraceae</taxon>
        <taxon>Acetobacter</taxon>
    </lineage>
</organism>
<dbReference type="CDD" id="cd17260">
    <property type="entry name" value="RMtype1_S_EcoEI-TRD1-CR1_like"/>
    <property type="match status" value="1"/>
</dbReference>
<dbReference type="Gene3D" id="3.90.220.20">
    <property type="entry name" value="DNA methylase specificity domains"/>
    <property type="match status" value="1"/>
</dbReference>
<name>A0ABX0KGI9_9PROT</name>
<evidence type="ECO:0000256" key="2">
    <source>
        <dbReference type="ARBA" id="ARBA00023125"/>
    </source>
</evidence>
<accession>A0ABX0KGI9</accession>
<dbReference type="RefSeq" id="WP_173578645.1">
    <property type="nucleotide sequence ID" value="NZ_WOSW01000061.1"/>
</dbReference>
<dbReference type="EMBL" id="WOSW01000061">
    <property type="protein sequence ID" value="NHO34218.1"/>
    <property type="molecule type" value="Genomic_DNA"/>
</dbReference>
<protein>
    <recommendedName>
        <fullName evidence="5">Restriction endonuclease subunit S</fullName>
    </recommendedName>
</protein>
<keyword evidence="2" id="KW-0238">DNA-binding</keyword>
<evidence type="ECO:0000313" key="4">
    <source>
        <dbReference type="Proteomes" id="UP000615326"/>
    </source>
</evidence>